<dbReference type="Pfam" id="PF12705">
    <property type="entry name" value="PDDEXK_1"/>
    <property type="match status" value="1"/>
</dbReference>
<evidence type="ECO:0000313" key="7">
    <source>
        <dbReference type="Proteomes" id="UP000299290"/>
    </source>
</evidence>
<dbReference type="AlphaFoldDB" id="A0A4D4KIG5"/>
<dbReference type="GO" id="GO:0004386">
    <property type="term" value="F:helicase activity"/>
    <property type="evidence" value="ECO:0007669"/>
    <property type="project" value="UniProtKB-KW"/>
</dbReference>
<accession>A0A4D4KIG5</accession>
<dbReference type="EMBL" id="BJHV01000001">
    <property type="protein sequence ID" value="GDY46576.1"/>
    <property type="molecule type" value="Genomic_DNA"/>
</dbReference>
<protein>
    <recommendedName>
        <fullName evidence="5">PD-(D/E)XK endonuclease-like domain-containing protein</fullName>
    </recommendedName>
</protein>
<comment type="caution">
    <text evidence="6">The sequence shown here is derived from an EMBL/GenBank/DDBJ whole genome shotgun (WGS) entry which is preliminary data.</text>
</comment>
<feature type="region of interest" description="Disordered" evidence="4">
    <location>
        <begin position="315"/>
        <end position="339"/>
    </location>
</feature>
<evidence type="ECO:0000256" key="2">
    <source>
        <dbReference type="ARBA" id="ARBA00022806"/>
    </source>
</evidence>
<name>A0A4D4KIG5_9ACTN</name>
<evidence type="ECO:0000259" key="5">
    <source>
        <dbReference type="Pfam" id="PF12705"/>
    </source>
</evidence>
<gene>
    <name evidence="6" type="ORF">SANT12839_074580</name>
</gene>
<organism evidence="6 7">
    <name type="scientific">Streptomyces antimycoticus</name>
    <dbReference type="NCBI Taxonomy" id="68175"/>
    <lineage>
        <taxon>Bacteria</taxon>
        <taxon>Bacillati</taxon>
        <taxon>Actinomycetota</taxon>
        <taxon>Actinomycetes</taxon>
        <taxon>Kitasatosporales</taxon>
        <taxon>Streptomycetaceae</taxon>
        <taxon>Streptomyces</taxon>
        <taxon>Streptomyces violaceusniger group</taxon>
    </lineage>
</organism>
<reference evidence="6 7" key="1">
    <citation type="journal article" date="2020" name="Int. J. Syst. Evol. Microbiol.">
        <title>Reclassification of Streptomyces castelarensis and Streptomyces sporoclivatus as later heterotypic synonyms of Streptomyces antimycoticus.</title>
        <authorList>
            <person name="Komaki H."/>
            <person name="Tamura T."/>
        </authorList>
    </citation>
    <scope>NUCLEOTIDE SEQUENCE [LARGE SCALE GENOMIC DNA]</scope>
    <source>
        <strain evidence="6 7">NBRC 12839</strain>
    </source>
</reference>
<dbReference type="GO" id="GO:0006281">
    <property type="term" value="P:DNA repair"/>
    <property type="evidence" value="ECO:0007669"/>
    <property type="project" value="UniProtKB-KW"/>
</dbReference>
<keyword evidence="2" id="KW-0067">ATP-binding</keyword>
<keyword evidence="7" id="KW-1185">Reference proteome</keyword>
<evidence type="ECO:0000313" key="6">
    <source>
        <dbReference type="EMBL" id="GDY46576.1"/>
    </source>
</evidence>
<evidence type="ECO:0000256" key="3">
    <source>
        <dbReference type="ARBA" id="ARBA00023204"/>
    </source>
</evidence>
<keyword evidence="2" id="KW-0347">Helicase</keyword>
<keyword evidence="2" id="KW-0547">Nucleotide-binding</keyword>
<keyword evidence="1" id="KW-0227">DNA damage</keyword>
<evidence type="ECO:0000256" key="4">
    <source>
        <dbReference type="SAM" id="MobiDB-lite"/>
    </source>
</evidence>
<proteinExistence type="predicted"/>
<feature type="domain" description="PD-(D/E)XK endonuclease-like" evidence="5">
    <location>
        <begin position="64"/>
        <end position="306"/>
    </location>
</feature>
<dbReference type="Proteomes" id="UP000299290">
    <property type="component" value="Unassembled WGS sequence"/>
</dbReference>
<dbReference type="InterPro" id="IPR038726">
    <property type="entry name" value="PDDEXK_AddAB-type"/>
</dbReference>
<evidence type="ECO:0000256" key="1">
    <source>
        <dbReference type="ARBA" id="ARBA00022763"/>
    </source>
</evidence>
<sequence length="339" mass="37787">MAKVKKRFEVDGATAFRAAATGVGTRPGESCVDCKAIAGCADLMRTPELWGGKPQAVTRKRRSVSAWDLRLHGECPAQYHLVRQLHLNNLSAEGRGAQRGRAVDTWLNERHGERPARGCRERQSPDTPVIQAKTGLDDASAREVAGMLAEHRLFCPLGWLGSDEQVLVQHRVTAYVPELDVVVLAVPDLLYTYRGRWTWRETKTATRPIWERRSLLRSYPQLALAVLLLHAGALGNDPRRSWVELEHLREGHGESRLERIDPGRAENVEEARAVITELAQPLLADTTYEPRAGRHCHGCQARTWCRPGTVYVTDHPRPDVPEDETGTEAGTTKRGDARG</sequence>
<keyword evidence="2" id="KW-0378">Hydrolase</keyword>
<keyword evidence="3" id="KW-0234">DNA repair</keyword>